<evidence type="ECO:0000313" key="5">
    <source>
        <dbReference type="EMBL" id="KAF0732416.1"/>
    </source>
</evidence>
<name>A0A6G0WXX2_9STRA</name>
<dbReference type="InterPro" id="IPR008266">
    <property type="entry name" value="Tyr_kinase_AS"/>
</dbReference>
<dbReference type="InterPro" id="IPR011009">
    <property type="entry name" value="Kinase-like_dom_sf"/>
</dbReference>
<dbReference type="PRINTS" id="PR00109">
    <property type="entry name" value="TYRKINASE"/>
</dbReference>
<proteinExistence type="predicted"/>
<dbReference type="GO" id="GO:0005524">
    <property type="term" value="F:ATP binding"/>
    <property type="evidence" value="ECO:0007669"/>
    <property type="project" value="UniProtKB-UniRule"/>
</dbReference>
<dbReference type="Gene3D" id="3.30.200.20">
    <property type="entry name" value="Phosphorylase Kinase, domain 1"/>
    <property type="match status" value="1"/>
</dbReference>
<keyword evidence="2 3" id="KW-0067">ATP-binding</keyword>
<feature type="domain" description="Protein kinase" evidence="4">
    <location>
        <begin position="332"/>
        <end position="589"/>
    </location>
</feature>
<dbReference type="PROSITE" id="PS00107">
    <property type="entry name" value="PROTEIN_KINASE_ATP"/>
    <property type="match status" value="1"/>
</dbReference>
<dbReference type="InterPro" id="IPR020635">
    <property type="entry name" value="Tyr_kinase_cat_dom"/>
</dbReference>
<dbReference type="Proteomes" id="UP000481153">
    <property type="component" value="Unassembled WGS sequence"/>
</dbReference>
<dbReference type="InterPro" id="IPR051681">
    <property type="entry name" value="Ser/Thr_Kinases-Pseudokinases"/>
</dbReference>
<evidence type="ECO:0000259" key="4">
    <source>
        <dbReference type="PROSITE" id="PS50011"/>
    </source>
</evidence>
<reference evidence="5 6" key="1">
    <citation type="submission" date="2019-07" db="EMBL/GenBank/DDBJ databases">
        <title>Genomics analysis of Aphanomyces spp. identifies a new class of oomycete effector associated with host adaptation.</title>
        <authorList>
            <person name="Gaulin E."/>
        </authorList>
    </citation>
    <scope>NUCLEOTIDE SEQUENCE [LARGE SCALE GENOMIC DNA]</scope>
    <source>
        <strain evidence="5 6">ATCC 201684</strain>
    </source>
</reference>
<dbReference type="EMBL" id="VJMJ01000134">
    <property type="protein sequence ID" value="KAF0732416.1"/>
    <property type="molecule type" value="Genomic_DNA"/>
</dbReference>
<dbReference type="InterPro" id="IPR001245">
    <property type="entry name" value="Ser-Thr/Tyr_kinase_cat_dom"/>
</dbReference>
<comment type="caution">
    <text evidence="5">The sequence shown here is derived from an EMBL/GenBank/DDBJ whole genome shotgun (WGS) entry which is preliminary data.</text>
</comment>
<evidence type="ECO:0000313" key="6">
    <source>
        <dbReference type="Proteomes" id="UP000481153"/>
    </source>
</evidence>
<evidence type="ECO:0000256" key="3">
    <source>
        <dbReference type="PROSITE-ProRule" id="PRU10141"/>
    </source>
</evidence>
<dbReference type="SUPFAM" id="SSF56112">
    <property type="entry name" value="Protein kinase-like (PK-like)"/>
    <property type="match status" value="1"/>
</dbReference>
<evidence type="ECO:0000256" key="2">
    <source>
        <dbReference type="ARBA" id="ARBA00022840"/>
    </source>
</evidence>
<dbReference type="AlphaFoldDB" id="A0A6G0WXX2"/>
<dbReference type="InterPro" id="IPR000719">
    <property type="entry name" value="Prot_kinase_dom"/>
</dbReference>
<organism evidence="5 6">
    <name type="scientific">Aphanomyces euteiches</name>
    <dbReference type="NCBI Taxonomy" id="100861"/>
    <lineage>
        <taxon>Eukaryota</taxon>
        <taxon>Sar</taxon>
        <taxon>Stramenopiles</taxon>
        <taxon>Oomycota</taxon>
        <taxon>Saprolegniomycetes</taxon>
        <taxon>Saprolegniales</taxon>
        <taxon>Verrucalvaceae</taxon>
        <taxon>Aphanomyces</taxon>
    </lineage>
</organism>
<dbReference type="PROSITE" id="PS50011">
    <property type="entry name" value="PROTEIN_KINASE_DOM"/>
    <property type="match status" value="1"/>
</dbReference>
<dbReference type="PROSITE" id="PS00109">
    <property type="entry name" value="PROTEIN_KINASE_TYR"/>
    <property type="match status" value="1"/>
</dbReference>
<dbReference type="PANTHER" id="PTHR44329:SF298">
    <property type="entry name" value="MIXED LINEAGE KINASE DOMAIN-LIKE PROTEIN"/>
    <property type="match status" value="1"/>
</dbReference>
<dbReference type="PANTHER" id="PTHR44329">
    <property type="entry name" value="SERINE/THREONINE-PROTEIN KINASE TNNI3K-RELATED"/>
    <property type="match status" value="1"/>
</dbReference>
<dbReference type="InterPro" id="IPR017441">
    <property type="entry name" value="Protein_kinase_ATP_BS"/>
</dbReference>
<keyword evidence="6" id="KW-1185">Reference proteome</keyword>
<dbReference type="SMART" id="SM00219">
    <property type="entry name" value="TyrKc"/>
    <property type="match status" value="1"/>
</dbReference>
<dbReference type="Gene3D" id="1.10.510.10">
    <property type="entry name" value="Transferase(Phosphotransferase) domain 1"/>
    <property type="match status" value="1"/>
</dbReference>
<sequence>MDEMSPDLVAVLESLLVDTTTVHVALLRPLYDCLDAADGHGPALQLVASWMQECSAWIALATSDEDARRRRLAVLKLEQLLEAYLDDLIPDYPPAFYRGDSSFYEDAPQPNEYVVARSPPTNFRGTDEWNPSYDVLSPTHAFNPTFFARSLVSRSISEPSYVQNSFNGGDIDPVLFTAYAPPCVNPSMMFPFSIWAFLAHQRDEMHERATADSSSQHISRDILFPLRRGALAHVRLEVPTGFILEDNPTQALLWEGDVTGVDFHVRSTSTVQPGQVLFKATIIVGASVMVLRAFVFVAAARPFSHEEDMLAPLDAELEMLDITYDEVPFQDLELHEMVGRGHFGDAFRATYNGKSVVVKTVRGQDFGTSTEEIVKEFRHEAAVLNMFGHHPNIVPFVGASTDPSATLALITEFIPCGSLEDQLASHPRRWSVREKTAILADSATGLLNVHEGGFVHRDIAARNVLVDGQDRAKLCDFGMCRRVQATETGINFESGVGPLQYMAPESLQPPHSFSYQSDAYSFGVLLWETFSERRPFDSWKPAEAAAFVLEGGRLDDVHIPTQFQPLLAKCFQENPMNRPSMATIVHTLADMLNN</sequence>
<protein>
    <recommendedName>
        <fullName evidence="4">Protein kinase domain-containing protein</fullName>
    </recommendedName>
</protein>
<feature type="binding site" evidence="3">
    <location>
        <position position="359"/>
    </location>
    <ligand>
        <name>ATP</name>
        <dbReference type="ChEBI" id="CHEBI:30616"/>
    </ligand>
</feature>
<dbReference type="GO" id="GO:0004674">
    <property type="term" value="F:protein serine/threonine kinase activity"/>
    <property type="evidence" value="ECO:0007669"/>
    <property type="project" value="TreeGrafter"/>
</dbReference>
<dbReference type="Pfam" id="PF07714">
    <property type="entry name" value="PK_Tyr_Ser-Thr"/>
    <property type="match status" value="1"/>
</dbReference>
<keyword evidence="1 3" id="KW-0547">Nucleotide-binding</keyword>
<gene>
    <name evidence="5" type="ORF">Ae201684_010525</name>
</gene>
<accession>A0A6G0WXX2</accession>
<dbReference type="GO" id="GO:0004713">
    <property type="term" value="F:protein tyrosine kinase activity"/>
    <property type="evidence" value="ECO:0007669"/>
    <property type="project" value="InterPro"/>
</dbReference>
<dbReference type="VEuPathDB" id="FungiDB:AeMF1_010753"/>
<evidence type="ECO:0000256" key="1">
    <source>
        <dbReference type="ARBA" id="ARBA00022741"/>
    </source>
</evidence>